<dbReference type="Ensembl" id="ENSEEET00000032879.2">
    <property type="protein sequence ID" value="ENSEEEP00000032491.2"/>
    <property type="gene ID" value="ENSEEEG00000015491.2"/>
</dbReference>
<protein>
    <submittedName>
        <fullName evidence="1">Uncharacterized protein</fullName>
    </submittedName>
</protein>
<sequence>MQKLHRGTALYVNKGTPRASGRRILFTGPDGIGDYRARRTDFPRNIGIGPLSPQATGDLNYLYRAAPHTPPPLPKHGYTGGVGWGVGYGFALNSGNLLSNRQIKLAEFRSALEDRITHRYQYPWQAPPSFLDRQQAGARGRLAWNLSDYDTYSQDNNKAFLLSKRHVTQRKTKEMHLIDSTLPPIARTKA</sequence>
<dbReference type="GeneTree" id="ENSGT00390000012736"/>
<organism evidence="1 2">
    <name type="scientific">Electrophorus electricus</name>
    <name type="common">Electric eel</name>
    <name type="synonym">Gymnotus electricus</name>
    <dbReference type="NCBI Taxonomy" id="8005"/>
    <lineage>
        <taxon>Eukaryota</taxon>
        <taxon>Metazoa</taxon>
        <taxon>Chordata</taxon>
        <taxon>Craniata</taxon>
        <taxon>Vertebrata</taxon>
        <taxon>Euteleostomi</taxon>
        <taxon>Actinopterygii</taxon>
        <taxon>Neopterygii</taxon>
        <taxon>Teleostei</taxon>
        <taxon>Ostariophysi</taxon>
        <taxon>Gymnotiformes</taxon>
        <taxon>Gymnotoidei</taxon>
        <taxon>Gymnotidae</taxon>
        <taxon>Electrophorus</taxon>
    </lineage>
</organism>
<gene>
    <name evidence="1" type="primary">C4orf45</name>
</gene>
<keyword evidence="2" id="KW-1185">Reference proteome</keyword>
<dbReference type="Pfam" id="PF15123">
    <property type="entry name" value="DUF4562"/>
    <property type="match status" value="1"/>
</dbReference>
<accession>A0A4W4G800</accession>
<reference evidence="2" key="1">
    <citation type="journal article" date="2014" name="Science">
        <title>Nonhuman genetics. Genomic basis for the convergent evolution of electric organs.</title>
        <authorList>
            <person name="Gallant J.R."/>
            <person name="Traeger L.L."/>
            <person name="Volkening J.D."/>
            <person name="Moffett H."/>
            <person name="Chen P.H."/>
            <person name="Novina C.D."/>
            <person name="Phillips G.N.Jr."/>
            <person name="Anand R."/>
            <person name="Wells G.B."/>
            <person name="Pinch M."/>
            <person name="Guth R."/>
            <person name="Unguez G.A."/>
            <person name="Albert J.S."/>
            <person name="Zakon H.H."/>
            <person name="Samanta M.P."/>
            <person name="Sussman M.R."/>
        </authorList>
    </citation>
    <scope>NUCLEOTIDE SEQUENCE [LARGE SCALE GENOMIC DNA]</scope>
</reference>
<dbReference type="AlphaFoldDB" id="A0A4W4G800"/>
<dbReference type="PANTHER" id="PTHR34833">
    <property type="entry name" value="GENE, 17359-RELATED"/>
    <property type="match status" value="1"/>
</dbReference>
<proteinExistence type="predicted"/>
<reference evidence="2" key="2">
    <citation type="journal article" date="2017" name="Sci. Adv.">
        <title>A tail of two voltages: Proteomic comparison of the three electric organs of the electric eel.</title>
        <authorList>
            <person name="Traeger L.L."/>
            <person name="Sabat G."/>
            <person name="Barrett-Wilt G.A."/>
            <person name="Wells G.B."/>
            <person name="Sussman M.R."/>
        </authorList>
    </citation>
    <scope>NUCLEOTIDE SEQUENCE [LARGE SCALE GENOMIC DNA]</scope>
</reference>
<dbReference type="OMA" id="DRRNSKW"/>
<reference evidence="1" key="3">
    <citation type="submission" date="2020-05" db="EMBL/GenBank/DDBJ databases">
        <title>Electrophorus electricus (electric eel) genome, fEleEle1, primary haplotype.</title>
        <authorList>
            <person name="Myers G."/>
            <person name="Meyer A."/>
            <person name="Fedrigo O."/>
            <person name="Formenti G."/>
            <person name="Rhie A."/>
            <person name="Tracey A."/>
            <person name="Sims Y."/>
            <person name="Jarvis E.D."/>
        </authorList>
    </citation>
    <scope>NUCLEOTIDE SEQUENCE [LARGE SCALE GENOMIC DNA]</scope>
</reference>
<dbReference type="Proteomes" id="UP000314983">
    <property type="component" value="Chromosome 12"/>
</dbReference>
<name>A0A4W4G800_ELEEL</name>
<reference evidence="1" key="5">
    <citation type="submission" date="2025-09" db="UniProtKB">
        <authorList>
            <consortium name="Ensembl"/>
        </authorList>
    </citation>
    <scope>IDENTIFICATION</scope>
</reference>
<dbReference type="PANTHER" id="PTHR34833:SF1">
    <property type="entry name" value="GENE, 17359-RELATED"/>
    <property type="match status" value="1"/>
</dbReference>
<evidence type="ECO:0000313" key="1">
    <source>
        <dbReference type="Ensembl" id="ENSEEEP00000032491.2"/>
    </source>
</evidence>
<dbReference type="InterPro" id="IPR027814">
    <property type="entry name" value="DUF4562"/>
</dbReference>
<reference evidence="1" key="4">
    <citation type="submission" date="2025-08" db="UniProtKB">
        <authorList>
            <consortium name="Ensembl"/>
        </authorList>
    </citation>
    <scope>IDENTIFICATION</scope>
</reference>
<evidence type="ECO:0000313" key="2">
    <source>
        <dbReference type="Proteomes" id="UP000314983"/>
    </source>
</evidence>